<dbReference type="AlphaFoldDB" id="V6LP22"/>
<accession>V6LP22</accession>
<sequence>MGICSPENRLKQKMVCRVTVFPLLELWLRTALSRGKKAENTAKYYALKRQDTSHICWKMNLLVSLNSNIFSKCTGSSKKFKNLSTQQHHCKFTDQCQEQIYQPTNKQQQDLQRLNITFC</sequence>
<protein>
    <submittedName>
        <fullName evidence="1">Uncharacterized protein</fullName>
    </submittedName>
</protein>
<reference evidence="1" key="1">
    <citation type="journal article" date="2014" name="PLoS Genet.">
        <title>The Genome of Spironucleus salmonicida Highlights a Fish Pathogen Adapted to Fluctuating Environments.</title>
        <authorList>
            <person name="Xu F."/>
            <person name="Jerlstrom-Hultqvist J."/>
            <person name="Einarsson E."/>
            <person name="Astvaldsson A."/>
            <person name="Svard S.G."/>
            <person name="Andersson J.O."/>
        </authorList>
    </citation>
    <scope>NUCLEOTIDE SEQUENCE</scope>
</reference>
<name>V6LP22_9EUKA</name>
<proteinExistence type="predicted"/>
<gene>
    <name evidence="1" type="ORF">SS50377_13665</name>
</gene>
<dbReference type="EMBL" id="KI546077">
    <property type="protein sequence ID" value="EST46350.1"/>
    <property type="molecule type" value="Genomic_DNA"/>
</dbReference>
<evidence type="ECO:0000313" key="1">
    <source>
        <dbReference type="EMBL" id="EST46350.1"/>
    </source>
</evidence>
<organism evidence="1">
    <name type="scientific">Spironucleus salmonicida</name>
    <dbReference type="NCBI Taxonomy" id="348837"/>
    <lineage>
        <taxon>Eukaryota</taxon>
        <taxon>Metamonada</taxon>
        <taxon>Diplomonadida</taxon>
        <taxon>Hexamitidae</taxon>
        <taxon>Hexamitinae</taxon>
        <taxon>Spironucleus</taxon>
    </lineage>
</organism>